<evidence type="ECO:0000259" key="6">
    <source>
        <dbReference type="PROSITE" id="PS50003"/>
    </source>
</evidence>
<dbReference type="Gene3D" id="2.40.160.120">
    <property type="match status" value="1"/>
</dbReference>
<reference evidence="7 8" key="1">
    <citation type="submission" date="2014-04" db="EMBL/GenBank/DDBJ databases">
        <authorList>
            <consortium name="DOE Joint Genome Institute"/>
            <person name="Kuo A."/>
            <person name="Kohler A."/>
            <person name="Nagy L.G."/>
            <person name="Floudas D."/>
            <person name="Copeland A."/>
            <person name="Barry K.W."/>
            <person name="Cichocki N."/>
            <person name="Veneault-Fourrey C."/>
            <person name="LaButti K."/>
            <person name="Lindquist E.A."/>
            <person name="Lipzen A."/>
            <person name="Lundell T."/>
            <person name="Morin E."/>
            <person name="Murat C."/>
            <person name="Sun H."/>
            <person name="Tunlid A."/>
            <person name="Henrissat B."/>
            <person name="Grigoriev I.V."/>
            <person name="Hibbett D.S."/>
            <person name="Martin F."/>
            <person name="Nordberg H.P."/>
            <person name="Cantor M.N."/>
            <person name="Hua S.X."/>
        </authorList>
    </citation>
    <scope>NUCLEOTIDE SEQUENCE [LARGE SCALE GENOMIC DNA]</scope>
    <source>
        <strain evidence="7 8">LaAM-08-1</strain>
    </source>
</reference>
<dbReference type="PROSITE" id="PS50003">
    <property type="entry name" value="PH_DOMAIN"/>
    <property type="match status" value="1"/>
</dbReference>
<dbReference type="FunFam" id="2.40.160.120:FF:000001">
    <property type="entry name" value="Oxysterol-binding protein"/>
    <property type="match status" value="1"/>
</dbReference>
<dbReference type="GO" id="GO:0034727">
    <property type="term" value="P:piecemeal microautophagy of the nucleus"/>
    <property type="evidence" value="ECO:0007669"/>
    <property type="project" value="TreeGrafter"/>
</dbReference>
<dbReference type="SUPFAM" id="SSF144000">
    <property type="entry name" value="Oxysterol-binding protein-like"/>
    <property type="match status" value="1"/>
</dbReference>
<feature type="region of interest" description="Disordered" evidence="5">
    <location>
        <begin position="290"/>
        <end position="326"/>
    </location>
</feature>
<dbReference type="PANTHER" id="PTHR10972">
    <property type="entry name" value="OXYSTEROL-BINDING PROTEIN-RELATED"/>
    <property type="match status" value="1"/>
</dbReference>
<dbReference type="GO" id="GO:0030011">
    <property type="term" value="P:maintenance of cell polarity"/>
    <property type="evidence" value="ECO:0007669"/>
    <property type="project" value="TreeGrafter"/>
</dbReference>
<sequence>MVVCEGWVLKKRRKKMQGFARRYFILYESGRLAYAFEPGQPIRDDISLQHAAISTAPGRKDIHIDSNAATFHIKCLSSEDFEIWMKAFRKFITNGVEARKSASARLASRQGALRLNRSGTVAEEMGLTISELEASVSDLHLLPLFQTKDSSRRSDKDKHKEHAKFVLFKRSHHSTHHELIDDASEGIQHSNATQVLERVKSIVDTLKSQHLALVKSINTLSQYDPSQATHAAALPLSYTAEEEEGADEPSARNPAVTARRSDRISIATTVSESIHEWFDALDEGPEEFLIDPQNAPDGGEQPSQILASNHPSVSDKLDNSSIDTDINDDAVKDTTVVEGNTALTGLQIIRRTQLPAPPVGDEGSLFAILKKNVGKDLANIAFPVTFNEPLTLLQRSAEEVEYYDLLNHAALAVDPIHRICYVAAFAASGYAHTRYRTGRKGFNPMLGETFEDSRMLFIAEKVRHNPLEIVYHAESAGWDLSSTSCGKTKFWGKSLEIIPLGTSRARIGDDQYVWTKPSSFMRNLMVGTKYFEHTGKMTIENTTTKIRCVLDFQQNGYWGPSNVISGAVHGSGGEVLCHLEGKWDDQLSHTLDSSHFHLLWRVHPYPKNSPDYYGFTSFGMTLNELTEEMIPVLPPTDSRYRPDVRALENGQLDLAEEEKSRIEEMQRDRRKRGEECQPRWFKLVGGEWQYCGGYWEARAQGWKNESFQSLW</sequence>
<dbReference type="GO" id="GO:0097038">
    <property type="term" value="C:perinuclear endoplasmic reticulum"/>
    <property type="evidence" value="ECO:0007669"/>
    <property type="project" value="TreeGrafter"/>
</dbReference>
<comment type="similarity">
    <text evidence="1">Belongs to the OSBP family.</text>
</comment>
<dbReference type="GO" id="GO:0032541">
    <property type="term" value="C:cortical endoplasmic reticulum"/>
    <property type="evidence" value="ECO:0007669"/>
    <property type="project" value="TreeGrafter"/>
</dbReference>
<dbReference type="InterPro" id="IPR037239">
    <property type="entry name" value="OSBP_sf"/>
</dbReference>
<dbReference type="GO" id="GO:0035621">
    <property type="term" value="P:ER to Golgi ceramide transport"/>
    <property type="evidence" value="ECO:0007669"/>
    <property type="project" value="TreeGrafter"/>
</dbReference>
<dbReference type="InterPro" id="IPR000648">
    <property type="entry name" value="Oxysterol-bd"/>
</dbReference>
<evidence type="ECO:0000313" key="7">
    <source>
        <dbReference type="EMBL" id="KIK04282.1"/>
    </source>
</evidence>
<gene>
    <name evidence="7" type="ORF">K443DRAFT_130911</name>
</gene>
<evidence type="ECO:0000313" key="8">
    <source>
        <dbReference type="Proteomes" id="UP000054477"/>
    </source>
</evidence>
<dbReference type="Proteomes" id="UP000054477">
    <property type="component" value="Unassembled WGS sequence"/>
</dbReference>
<evidence type="ECO:0000256" key="5">
    <source>
        <dbReference type="SAM" id="MobiDB-lite"/>
    </source>
</evidence>
<feature type="compositionally biased region" description="Polar residues" evidence="5">
    <location>
        <begin position="301"/>
        <end position="312"/>
    </location>
</feature>
<dbReference type="GO" id="GO:0006887">
    <property type="term" value="P:exocytosis"/>
    <property type="evidence" value="ECO:0007669"/>
    <property type="project" value="TreeGrafter"/>
</dbReference>
<feature type="domain" description="PH" evidence="6">
    <location>
        <begin position="1"/>
        <end position="93"/>
    </location>
</feature>
<keyword evidence="4" id="KW-0446">Lipid-binding</keyword>
<evidence type="ECO:0000256" key="4">
    <source>
        <dbReference type="ARBA" id="ARBA00023121"/>
    </source>
</evidence>
<dbReference type="OrthoDB" id="1854502at2759"/>
<keyword evidence="8" id="KW-1185">Reference proteome</keyword>
<dbReference type="CDD" id="cd13289">
    <property type="entry name" value="PH_Osh3p_yeast"/>
    <property type="match status" value="1"/>
</dbReference>
<name>A0A0C9Y2G0_9AGAR</name>
<dbReference type="InterPro" id="IPR041680">
    <property type="entry name" value="PH_8"/>
</dbReference>
<dbReference type="Gene3D" id="3.30.70.3490">
    <property type="match status" value="1"/>
</dbReference>
<dbReference type="GO" id="GO:0005829">
    <property type="term" value="C:cytosol"/>
    <property type="evidence" value="ECO:0007669"/>
    <property type="project" value="TreeGrafter"/>
</dbReference>
<keyword evidence="2" id="KW-0813">Transport</keyword>
<dbReference type="GO" id="GO:0006897">
    <property type="term" value="P:endocytosis"/>
    <property type="evidence" value="ECO:0007669"/>
    <property type="project" value="TreeGrafter"/>
</dbReference>
<dbReference type="Pfam" id="PF01237">
    <property type="entry name" value="Oxysterol_BP"/>
    <property type="match status" value="1"/>
</dbReference>
<dbReference type="Gene3D" id="2.30.29.30">
    <property type="entry name" value="Pleckstrin-homology domain (PH domain)/Phosphotyrosine-binding domain (PTB)"/>
    <property type="match status" value="1"/>
</dbReference>
<dbReference type="Pfam" id="PF15409">
    <property type="entry name" value="PH_8"/>
    <property type="match status" value="1"/>
</dbReference>
<dbReference type="GO" id="GO:0032934">
    <property type="term" value="F:sterol binding"/>
    <property type="evidence" value="ECO:0007669"/>
    <property type="project" value="TreeGrafter"/>
</dbReference>
<dbReference type="GO" id="GO:0120009">
    <property type="term" value="P:intermembrane lipid transfer"/>
    <property type="evidence" value="ECO:0007669"/>
    <property type="project" value="UniProtKB-ARBA"/>
</dbReference>
<dbReference type="SUPFAM" id="SSF50729">
    <property type="entry name" value="PH domain-like"/>
    <property type="match status" value="1"/>
</dbReference>
<dbReference type="InterPro" id="IPR001849">
    <property type="entry name" value="PH_domain"/>
</dbReference>
<proteinExistence type="inferred from homology"/>
<reference evidence="8" key="2">
    <citation type="submission" date="2015-01" db="EMBL/GenBank/DDBJ databases">
        <title>Evolutionary Origins and Diversification of the Mycorrhizal Mutualists.</title>
        <authorList>
            <consortium name="DOE Joint Genome Institute"/>
            <consortium name="Mycorrhizal Genomics Consortium"/>
            <person name="Kohler A."/>
            <person name="Kuo A."/>
            <person name="Nagy L.G."/>
            <person name="Floudas D."/>
            <person name="Copeland A."/>
            <person name="Barry K.W."/>
            <person name="Cichocki N."/>
            <person name="Veneault-Fourrey C."/>
            <person name="LaButti K."/>
            <person name="Lindquist E.A."/>
            <person name="Lipzen A."/>
            <person name="Lundell T."/>
            <person name="Morin E."/>
            <person name="Murat C."/>
            <person name="Riley R."/>
            <person name="Ohm R."/>
            <person name="Sun H."/>
            <person name="Tunlid A."/>
            <person name="Henrissat B."/>
            <person name="Grigoriev I.V."/>
            <person name="Hibbett D.S."/>
            <person name="Martin F."/>
        </authorList>
    </citation>
    <scope>NUCLEOTIDE SEQUENCE [LARGE SCALE GENOMIC DNA]</scope>
    <source>
        <strain evidence="8">LaAM-08-1</strain>
    </source>
</reference>
<dbReference type="InterPro" id="IPR011993">
    <property type="entry name" value="PH-like_dom_sf"/>
</dbReference>
<keyword evidence="3" id="KW-0445">Lipid transport</keyword>
<dbReference type="SMART" id="SM00233">
    <property type="entry name" value="PH"/>
    <property type="match status" value="1"/>
</dbReference>
<dbReference type="PANTHER" id="PTHR10972:SF203">
    <property type="entry name" value="OXYSTEROL-BINDING PROTEIN HOMOLOG 3"/>
    <property type="match status" value="1"/>
</dbReference>
<evidence type="ECO:0000256" key="2">
    <source>
        <dbReference type="ARBA" id="ARBA00022448"/>
    </source>
</evidence>
<protein>
    <recommendedName>
        <fullName evidence="6">PH domain-containing protein</fullName>
    </recommendedName>
</protein>
<dbReference type="STRING" id="1095629.A0A0C9Y2G0"/>
<dbReference type="EMBL" id="KN838571">
    <property type="protein sequence ID" value="KIK04282.1"/>
    <property type="molecule type" value="Genomic_DNA"/>
</dbReference>
<evidence type="ECO:0000256" key="3">
    <source>
        <dbReference type="ARBA" id="ARBA00023055"/>
    </source>
</evidence>
<dbReference type="HOGENOM" id="CLU_007105_4_0_1"/>
<evidence type="ECO:0000256" key="1">
    <source>
        <dbReference type="ARBA" id="ARBA00008842"/>
    </source>
</evidence>
<dbReference type="GO" id="GO:0005886">
    <property type="term" value="C:plasma membrane"/>
    <property type="evidence" value="ECO:0007669"/>
    <property type="project" value="TreeGrafter"/>
</dbReference>
<organism evidence="7 8">
    <name type="scientific">Laccaria amethystina LaAM-08-1</name>
    <dbReference type="NCBI Taxonomy" id="1095629"/>
    <lineage>
        <taxon>Eukaryota</taxon>
        <taxon>Fungi</taxon>
        <taxon>Dikarya</taxon>
        <taxon>Basidiomycota</taxon>
        <taxon>Agaricomycotina</taxon>
        <taxon>Agaricomycetes</taxon>
        <taxon>Agaricomycetidae</taxon>
        <taxon>Agaricales</taxon>
        <taxon>Agaricineae</taxon>
        <taxon>Hydnangiaceae</taxon>
        <taxon>Laccaria</taxon>
    </lineage>
</organism>
<dbReference type="AlphaFoldDB" id="A0A0C9Y2G0"/>
<accession>A0A0C9Y2G0</accession>